<keyword evidence="5 10" id="KW-0547">Nucleotide-binding</keyword>
<dbReference type="SMART" id="SM00220">
    <property type="entry name" value="S_TKc"/>
    <property type="match status" value="1"/>
</dbReference>
<keyword evidence="14" id="KW-1185">Reference proteome</keyword>
<dbReference type="PANTHER" id="PTHR43671:SF98">
    <property type="entry name" value="SERINE_THREONINE-PROTEIN KINASE NEK11"/>
    <property type="match status" value="1"/>
</dbReference>
<proteinExistence type="inferred from homology"/>
<evidence type="ECO:0000313" key="14">
    <source>
        <dbReference type="Proteomes" id="UP000236333"/>
    </source>
</evidence>
<dbReference type="InterPro" id="IPR017441">
    <property type="entry name" value="Protein_kinase_ATP_BS"/>
</dbReference>
<dbReference type="EMBL" id="PGGS01000264">
    <property type="protein sequence ID" value="PNH06014.1"/>
    <property type="molecule type" value="Genomic_DNA"/>
</dbReference>
<dbReference type="OrthoDB" id="549060at2759"/>
<sequence>MARGDDSDQVDCSQQPQTKAPSERACLSNFGPECCTVIGELGRGAFGVVEWVEVQQPSGAILHAARKTIQRDGSEAQQKKIDEAVSRELDGLQAGAGCEDIVQIFGSASYPDRHEIFMQLLEGGTLKEELELVNNSDWWFYNEGVEMPLELGRIKEIATSLFRGLAYCNANGIVPLDVKPANIVFTAGGRPVLCDLGGSCRMHSDGSVVRRGGSHSYMSPEMQAAMLKRAQAPGHHFGVGAKTDVFSAGVVLLQCAAWPDYMLSPLLEHVRGKGAELPACVPAELRSLLEGLLARDPAQRLSAEEALRHPFLQG</sequence>
<feature type="compositionally biased region" description="Polar residues" evidence="11">
    <location>
        <begin position="10"/>
        <end position="20"/>
    </location>
</feature>
<keyword evidence="4" id="KW-0808">Transferase</keyword>
<dbReference type="GO" id="GO:0004674">
    <property type="term" value="F:protein serine/threonine kinase activity"/>
    <property type="evidence" value="ECO:0007669"/>
    <property type="project" value="UniProtKB-KW"/>
</dbReference>
<evidence type="ECO:0000256" key="10">
    <source>
        <dbReference type="PROSITE-ProRule" id="PRU10141"/>
    </source>
</evidence>
<keyword evidence="6 13" id="KW-0418">Kinase</keyword>
<evidence type="ECO:0000259" key="12">
    <source>
        <dbReference type="PROSITE" id="PS50011"/>
    </source>
</evidence>
<name>A0A2J8A0H0_9CHLO</name>
<evidence type="ECO:0000256" key="3">
    <source>
        <dbReference type="ARBA" id="ARBA00022527"/>
    </source>
</evidence>
<comment type="catalytic activity">
    <reaction evidence="9">
        <text>L-seryl-[protein] + ATP = O-phospho-L-seryl-[protein] + ADP + H(+)</text>
        <dbReference type="Rhea" id="RHEA:17989"/>
        <dbReference type="Rhea" id="RHEA-COMP:9863"/>
        <dbReference type="Rhea" id="RHEA-COMP:11604"/>
        <dbReference type="ChEBI" id="CHEBI:15378"/>
        <dbReference type="ChEBI" id="CHEBI:29999"/>
        <dbReference type="ChEBI" id="CHEBI:30616"/>
        <dbReference type="ChEBI" id="CHEBI:83421"/>
        <dbReference type="ChEBI" id="CHEBI:456216"/>
        <dbReference type="EC" id="2.7.11.1"/>
    </reaction>
</comment>
<evidence type="ECO:0000313" key="13">
    <source>
        <dbReference type="EMBL" id="PNH06014.1"/>
    </source>
</evidence>
<dbReference type="Pfam" id="PF00069">
    <property type="entry name" value="Pkinase"/>
    <property type="match status" value="1"/>
</dbReference>
<comment type="caution">
    <text evidence="13">The sequence shown here is derived from an EMBL/GenBank/DDBJ whole genome shotgun (WGS) entry which is preliminary data.</text>
</comment>
<keyword evidence="7 10" id="KW-0067">ATP-binding</keyword>
<dbReference type="PROSITE" id="PS50011">
    <property type="entry name" value="PROTEIN_KINASE_DOM"/>
    <property type="match status" value="1"/>
</dbReference>
<dbReference type="Gene3D" id="3.30.200.20">
    <property type="entry name" value="Phosphorylase Kinase, domain 1"/>
    <property type="match status" value="1"/>
</dbReference>
<feature type="region of interest" description="Disordered" evidence="11">
    <location>
        <begin position="1"/>
        <end position="23"/>
    </location>
</feature>
<reference evidence="13 14" key="1">
    <citation type="journal article" date="2017" name="Mol. Biol. Evol.">
        <title>The 4-celled Tetrabaena socialis nuclear genome reveals the essential components for genetic control of cell number at the origin of multicellularity in the volvocine lineage.</title>
        <authorList>
            <person name="Featherston J."/>
            <person name="Arakaki Y."/>
            <person name="Hanschen E.R."/>
            <person name="Ferris P.J."/>
            <person name="Michod R.E."/>
            <person name="Olson B.J.S.C."/>
            <person name="Nozaki H."/>
            <person name="Durand P.M."/>
        </authorList>
    </citation>
    <scope>NUCLEOTIDE SEQUENCE [LARGE SCALE GENOMIC DNA]</scope>
    <source>
        <strain evidence="13 14">NIES-571</strain>
    </source>
</reference>
<keyword evidence="3" id="KW-0723">Serine/threonine-protein kinase</keyword>
<evidence type="ECO:0000256" key="9">
    <source>
        <dbReference type="ARBA" id="ARBA00048679"/>
    </source>
</evidence>
<comment type="catalytic activity">
    <reaction evidence="8">
        <text>L-threonyl-[protein] + ATP = O-phospho-L-threonyl-[protein] + ADP + H(+)</text>
        <dbReference type="Rhea" id="RHEA:46608"/>
        <dbReference type="Rhea" id="RHEA-COMP:11060"/>
        <dbReference type="Rhea" id="RHEA-COMP:11605"/>
        <dbReference type="ChEBI" id="CHEBI:15378"/>
        <dbReference type="ChEBI" id="CHEBI:30013"/>
        <dbReference type="ChEBI" id="CHEBI:30616"/>
        <dbReference type="ChEBI" id="CHEBI:61977"/>
        <dbReference type="ChEBI" id="CHEBI:456216"/>
        <dbReference type="EC" id="2.7.11.1"/>
    </reaction>
</comment>
<gene>
    <name evidence="13" type="ORF">TSOC_007689</name>
</gene>
<dbReference type="GO" id="GO:0005524">
    <property type="term" value="F:ATP binding"/>
    <property type="evidence" value="ECO:0007669"/>
    <property type="project" value="UniProtKB-UniRule"/>
</dbReference>
<evidence type="ECO:0000256" key="7">
    <source>
        <dbReference type="ARBA" id="ARBA00022840"/>
    </source>
</evidence>
<protein>
    <recommendedName>
        <fullName evidence="2">non-specific serine/threonine protein kinase</fullName>
        <ecNumber evidence="2">2.7.11.1</ecNumber>
    </recommendedName>
</protein>
<dbReference type="AlphaFoldDB" id="A0A2J8A0H0"/>
<evidence type="ECO:0000256" key="4">
    <source>
        <dbReference type="ARBA" id="ARBA00022679"/>
    </source>
</evidence>
<comment type="similarity">
    <text evidence="1">Belongs to the protein kinase superfamily. NEK Ser/Thr protein kinase family. NIMA subfamily.</text>
</comment>
<feature type="domain" description="Protein kinase" evidence="12">
    <location>
        <begin position="35"/>
        <end position="312"/>
    </location>
</feature>
<feature type="binding site" evidence="10">
    <location>
        <position position="67"/>
    </location>
    <ligand>
        <name>ATP</name>
        <dbReference type="ChEBI" id="CHEBI:30616"/>
    </ligand>
</feature>
<accession>A0A2J8A0H0</accession>
<organism evidence="13 14">
    <name type="scientific">Tetrabaena socialis</name>
    <dbReference type="NCBI Taxonomy" id="47790"/>
    <lineage>
        <taxon>Eukaryota</taxon>
        <taxon>Viridiplantae</taxon>
        <taxon>Chlorophyta</taxon>
        <taxon>core chlorophytes</taxon>
        <taxon>Chlorophyceae</taxon>
        <taxon>CS clade</taxon>
        <taxon>Chlamydomonadales</taxon>
        <taxon>Tetrabaenaceae</taxon>
        <taxon>Tetrabaena</taxon>
    </lineage>
</organism>
<evidence type="ECO:0000256" key="8">
    <source>
        <dbReference type="ARBA" id="ARBA00047899"/>
    </source>
</evidence>
<evidence type="ECO:0000256" key="1">
    <source>
        <dbReference type="ARBA" id="ARBA00010886"/>
    </source>
</evidence>
<dbReference type="Proteomes" id="UP000236333">
    <property type="component" value="Unassembled WGS sequence"/>
</dbReference>
<dbReference type="EC" id="2.7.11.1" evidence="2"/>
<evidence type="ECO:0000256" key="6">
    <source>
        <dbReference type="ARBA" id="ARBA00022777"/>
    </source>
</evidence>
<evidence type="ECO:0000256" key="11">
    <source>
        <dbReference type="SAM" id="MobiDB-lite"/>
    </source>
</evidence>
<dbReference type="InterPro" id="IPR000719">
    <property type="entry name" value="Prot_kinase_dom"/>
</dbReference>
<dbReference type="InterPro" id="IPR050660">
    <property type="entry name" value="NEK_Ser/Thr_kinase"/>
</dbReference>
<dbReference type="PANTHER" id="PTHR43671">
    <property type="entry name" value="SERINE/THREONINE-PROTEIN KINASE NEK"/>
    <property type="match status" value="1"/>
</dbReference>
<dbReference type="Gene3D" id="1.10.510.10">
    <property type="entry name" value="Transferase(Phosphotransferase) domain 1"/>
    <property type="match status" value="1"/>
</dbReference>
<dbReference type="SUPFAM" id="SSF56112">
    <property type="entry name" value="Protein kinase-like (PK-like)"/>
    <property type="match status" value="1"/>
</dbReference>
<evidence type="ECO:0000256" key="5">
    <source>
        <dbReference type="ARBA" id="ARBA00022741"/>
    </source>
</evidence>
<dbReference type="PROSITE" id="PS00107">
    <property type="entry name" value="PROTEIN_KINASE_ATP"/>
    <property type="match status" value="1"/>
</dbReference>
<evidence type="ECO:0000256" key="2">
    <source>
        <dbReference type="ARBA" id="ARBA00012513"/>
    </source>
</evidence>
<dbReference type="InterPro" id="IPR011009">
    <property type="entry name" value="Kinase-like_dom_sf"/>
</dbReference>